<dbReference type="GO" id="GO:0004674">
    <property type="term" value="F:protein serine/threonine kinase activity"/>
    <property type="evidence" value="ECO:0007669"/>
    <property type="project" value="TreeGrafter"/>
</dbReference>
<evidence type="ECO:0008006" key="10">
    <source>
        <dbReference type="Google" id="ProtNLM"/>
    </source>
</evidence>
<dbReference type="SMART" id="SM00331">
    <property type="entry name" value="PP2C_SIG"/>
    <property type="match status" value="1"/>
</dbReference>
<dbReference type="Pfam" id="PF00069">
    <property type="entry name" value="Pkinase"/>
    <property type="match status" value="1"/>
</dbReference>
<proteinExistence type="predicted"/>
<evidence type="ECO:0000313" key="9">
    <source>
        <dbReference type="Proteomes" id="UP000178379"/>
    </source>
</evidence>
<keyword evidence="3" id="KW-0418">Kinase</keyword>
<evidence type="ECO:0000313" key="8">
    <source>
        <dbReference type="EMBL" id="OGI39600.1"/>
    </source>
</evidence>
<feature type="domain" description="PPM-type phosphatase" evidence="7">
    <location>
        <begin position="43"/>
        <end position="227"/>
    </location>
</feature>
<accession>A0A1F6T359</accession>
<protein>
    <recommendedName>
        <fullName evidence="10">Serine/threonine protein phosphatase</fullName>
    </recommendedName>
</protein>
<dbReference type="Proteomes" id="UP000178379">
    <property type="component" value="Unassembled WGS sequence"/>
</dbReference>
<evidence type="ECO:0000256" key="3">
    <source>
        <dbReference type="ARBA" id="ARBA00022777"/>
    </source>
</evidence>
<evidence type="ECO:0000259" key="7">
    <source>
        <dbReference type="PROSITE" id="PS51746"/>
    </source>
</evidence>
<dbReference type="SUPFAM" id="SSF56112">
    <property type="entry name" value="Protein kinase-like (PK-like)"/>
    <property type="match status" value="1"/>
</dbReference>
<keyword evidence="4" id="KW-0067">ATP-binding</keyword>
<feature type="domain" description="Protein kinase" evidence="6">
    <location>
        <begin position="260"/>
        <end position="524"/>
    </location>
</feature>
<dbReference type="PANTHER" id="PTHR43289:SF6">
    <property type="entry name" value="SERINE_THREONINE-PROTEIN KINASE NEKL-3"/>
    <property type="match status" value="1"/>
</dbReference>
<evidence type="ECO:0000256" key="2">
    <source>
        <dbReference type="ARBA" id="ARBA00022741"/>
    </source>
</evidence>
<dbReference type="InterPro" id="IPR001932">
    <property type="entry name" value="PPM-type_phosphatase-like_dom"/>
</dbReference>
<keyword evidence="1" id="KW-0808">Transferase</keyword>
<evidence type="ECO:0000256" key="5">
    <source>
        <dbReference type="SAM" id="Phobius"/>
    </source>
</evidence>
<dbReference type="SMART" id="SM00332">
    <property type="entry name" value="PP2Cc"/>
    <property type="match status" value="1"/>
</dbReference>
<dbReference type="Gene3D" id="3.30.200.20">
    <property type="entry name" value="Phosphorylase Kinase, domain 1"/>
    <property type="match status" value="1"/>
</dbReference>
<keyword evidence="5" id="KW-0812">Transmembrane</keyword>
<dbReference type="SUPFAM" id="SSF81606">
    <property type="entry name" value="PP2C-like"/>
    <property type="match status" value="1"/>
</dbReference>
<dbReference type="CDD" id="cd14014">
    <property type="entry name" value="STKc_PknB_like"/>
    <property type="match status" value="1"/>
</dbReference>
<keyword evidence="2" id="KW-0547">Nucleotide-binding</keyword>
<dbReference type="Gene3D" id="3.60.40.10">
    <property type="entry name" value="PPM-type phosphatase domain"/>
    <property type="match status" value="1"/>
</dbReference>
<gene>
    <name evidence="8" type="ORF">A2140_06820</name>
</gene>
<name>A0A1F6T359_9PROT</name>
<sequence length="570" mass="61838">MPLFLDTGFACHPQTLERDALSCLVVVPNEMTHNPHGALLAVAEGVMDYPQPEETACDAVKALGDSYYAAPESWSIDRALDESYQAANRAVRAQGAGGRAATLSALVLRLRRWVLGHAGDTRVWLRRDHQLKLLTRDHVVPRVGRRPLPMRACGFKESVETDITAGDLVEGDVFVLTTSGVHDVLNGALIMSCLAGDTPSQRMADCLIQRAAAAGGHGQMTVCVARVEKLPRETALDLAEHMSTLPVANPPEPGETLDGFQIGQLLHKSRQYRLYQAVDTESGSTVVLKFPNPRLARDPGYADSFLREEWIGKRIDSPYLIKTLPVRPGRRSALYTVMLYQPGENLAVRIKRKGNLSVRETLLFGAQLLEVLGQLHKEGVIHGGIRAKNTMVDKKRKQLLLLGLGASQIAPLEEMTVNPTVTTGASTLVSGSSSHLAPELFADDPGTPQTDIYAAGVLLYHMLTGRYPYGRINSKDGPPDGNMTPASAHNPEVPAWLDQLLARACALNPRQRIATATGFADDLAGQTDKTPGSATTSAAAGTNRRFRWEWLVLPVLAVGLAAYLYTVMRG</sequence>
<keyword evidence="5" id="KW-1133">Transmembrane helix</keyword>
<evidence type="ECO:0000259" key="6">
    <source>
        <dbReference type="PROSITE" id="PS50011"/>
    </source>
</evidence>
<dbReference type="STRING" id="1817756.A2140_06820"/>
<dbReference type="InterPro" id="IPR036457">
    <property type="entry name" value="PPM-type-like_dom_sf"/>
</dbReference>
<reference evidence="8 9" key="1">
    <citation type="journal article" date="2016" name="Nat. Commun.">
        <title>Thousands of microbial genomes shed light on interconnected biogeochemical processes in an aquifer system.</title>
        <authorList>
            <person name="Anantharaman K."/>
            <person name="Brown C.T."/>
            <person name="Hug L.A."/>
            <person name="Sharon I."/>
            <person name="Castelle C.J."/>
            <person name="Probst A.J."/>
            <person name="Thomas B.C."/>
            <person name="Singh A."/>
            <person name="Wilkins M.J."/>
            <person name="Karaoz U."/>
            <person name="Brodie E.L."/>
            <person name="Williams K.H."/>
            <person name="Hubbard S.S."/>
            <person name="Banfield J.F."/>
        </authorList>
    </citation>
    <scope>NUCLEOTIDE SEQUENCE [LARGE SCALE GENOMIC DNA]</scope>
</reference>
<evidence type="ECO:0000256" key="4">
    <source>
        <dbReference type="ARBA" id="ARBA00022840"/>
    </source>
</evidence>
<dbReference type="PROSITE" id="PS51746">
    <property type="entry name" value="PPM_2"/>
    <property type="match status" value="1"/>
</dbReference>
<dbReference type="SMART" id="SM00220">
    <property type="entry name" value="S_TKc"/>
    <property type="match status" value="1"/>
</dbReference>
<comment type="caution">
    <text evidence="8">The sequence shown here is derived from an EMBL/GenBank/DDBJ whole genome shotgun (WGS) entry which is preliminary data.</text>
</comment>
<feature type="transmembrane region" description="Helical" evidence="5">
    <location>
        <begin position="550"/>
        <end position="568"/>
    </location>
</feature>
<dbReference type="Gene3D" id="1.10.510.10">
    <property type="entry name" value="Transferase(Phosphotransferase) domain 1"/>
    <property type="match status" value="1"/>
</dbReference>
<dbReference type="EMBL" id="MFSQ01000094">
    <property type="protein sequence ID" value="OGI39600.1"/>
    <property type="molecule type" value="Genomic_DNA"/>
</dbReference>
<dbReference type="PANTHER" id="PTHR43289">
    <property type="entry name" value="MITOGEN-ACTIVATED PROTEIN KINASE KINASE KINASE 20-RELATED"/>
    <property type="match status" value="1"/>
</dbReference>
<dbReference type="GO" id="GO:0005524">
    <property type="term" value="F:ATP binding"/>
    <property type="evidence" value="ECO:0007669"/>
    <property type="project" value="UniProtKB-KW"/>
</dbReference>
<dbReference type="AlphaFoldDB" id="A0A1F6T359"/>
<keyword evidence="5" id="KW-0472">Membrane</keyword>
<evidence type="ECO:0000256" key="1">
    <source>
        <dbReference type="ARBA" id="ARBA00022679"/>
    </source>
</evidence>
<dbReference type="InterPro" id="IPR000719">
    <property type="entry name" value="Prot_kinase_dom"/>
</dbReference>
<organism evidence="8 9">
    <name type="scientific">Candidatus Muproteobacteria bacterium RBG_16_62_13</name>
    <dbReference type="NCBI Taxonomy" id="1817756"/>
    <lineage>
        <taxon>Bacteria</taxon>
        <taxon>Pseudomonadati</taxon>
        <taxon>Pseudomonadota</taxon>
        <taxon>Candidatus Muproteobacteria</taxon>
    </lineage>
</organism>
<dbReference type="InterPro" id="IPR011009">
    <property type="entry name" value="Kinase-like_dom_sf"/>
</dbReference>
<dbReference type="PROSITE" id="PS50011">
    <property type="entry name" value="PROTEIN_KINASE_DOM"/>
    <property type="match status" value="1"/>
</dbReference>